<reference evidence="1 2" key="1">
    <citation type="submission" date="2012-01" db="EMBL/GenBank/DDBJ databases">
        <title>Complete sequence of chromosome of Clostridium pasteurianum BC1.</title>
        <authorList>
            <consortium name="US DOE Joint Genome Institute"/>
            <person name="Lucas S."/>
            <person name="Han J."/>
            <person name="Lapidus A."/>
            <person name="Cheng J.-F."/>
            <person name="Goodwin L."/>
            <person name="Pitluck S."/>
            <person name="Peters L."/>
            <person name="Mikhailova N."/>
            <person name="Teshima H."/>
            <person name="Detter J.C."/>
            <person name="Han C."/>
            <person name="Tapia R."/>
            <person name="Land M."/>
            <person name="Hauser L."/>
            <person name="Kyrpides N."/>
            <person name="Ivanova N."/>
            <person name="Pagani I."/>
            <person name="Dunn J."/>
            <person name="Taghavi S."/>
            <person name="Francis A."/>
            <person name="van der Lelie D."/>
            <person name="Woyke T."/>
        </authorList>
    </citation>
    <scope>NUCLEOTIDE SEQUENCE [LARGE SCALE GENOMIC DNA]</scope>
    <source>
        <strain evidence="1 2">BC1</strain>
    </source>
</reference>
<proteinExistence type="predicted"/>
<dbReference type="eggNOG" id="ENOG5032BHZ">
    <property type="taxonomic scope" value="Bacteria"/>
</dbReference>
<dbReference type="KEGG" id="cpas:Clopa_0969"/>
<dbReference type="RefSeq" id="WP_015614308.1">
    <property type="nucleotide sequence ID" value="NC_021182.1"/>
</dbReference>
<accession>R4K637</accession>
<evidence type="ECO:0000313" key="1">
    <source>
        <dbReference type="EMBL" id="AGK95984.1"/>
    </source>
</evidence>
<dbReference type="AlphaFoldDB" id="R4K637"/>
<dbReference type="Proteomes" id="UP000013523">
    <property type="component" value="Chromosome"/>
</dbReference>
<keyword evidence="2" id="KW-1185">Reference proteome</keyword>
<gene>
    <name evidence="1" type="ORF">Clopa_0969</name>
</gene>
<dbReference type="OrthoDB" id="1936077at2"/>
<sequence length="125" mass="14738">MSSEIHFCAICGSSYAVEDHHIMFRSQIKPLEKCPYNHIYLCPKHHRDPKEGVHFNAELDAKLKAAFKLQLEKLFTKDTYTLREIRDILKIGNNAVNKLCKNMWTYEGRYKRDDIIRACTSKYIE</sequence>
<dbReference type="PATRIC" id="fig|86416.3.peg.960"/>
<dbReference type="STRING" id="86416.Clopa_0969"/>
<organism evidence="1 2">
    <name type="scientific">Clostridium pasteurianum BC1</name>
    <dbReference type="NCBI Taxonomy" id="86416"/>
    <lineage>
        <taxon>Bacteria</taxon>
        <taxon>Bacillati</taxon>
        <taxon>Bacillota</taxon>
        <taxon>Clostridia</taxon>
        <taxon>Eubacteriales</taxon>
        <taxon>Clostridiaceae</taxon>
        <taxon>Clostridium</taxon>
    </lineage>
</organism>
<evidence type="ECO:0000313" key="2">
    <source>
        <dbReference type="Proteomes" id="UP000013523"/>
    </source>
</evidence>
<dbReference type="HOGENOM" id="CLU_157106_0_0_9"/>
<name>R4K637_CLOPA</name>
<protein>
    <submittedName>
        <fullName evidence="1">Uncharacterized protein</fullName>
    </submittedName>
</protein>
<dbReference type="EMBL" id="CP003261">
    <property type="protein sequence ID" value="AGK95984.1"/>
    <property type="molecule type" value="Genomic_DNA"/>
</dbReference>